<feature type="coiled-coil region" evidence="1">
    <location>
        <begin position="57"/>
        <end position="84"/>
    </location>
</feature>
<comment type="caution">
    <text evidence="2">The sequence shown here is derived from an EMBL/GenBank/DDBJ whole genome shotgun (WGS) entry which is preliminary data.</text>
</comment>
<organism evidence="2 3">
    <name type="scientific">Amycolatopsis keratiniphila subsp. keratiniphila</name>
    <dbReference type="NCBI Taxonomy" id="227715"/>
    <lineage>
        <taxon>Bacteria</taxon>
        <taxon>Bacillati</taxon>
        <taxon>Actinomycetota</taxon>
        <taxon>Actinomycetes</taxon>
        <taxon>Pseudonocardiales</taxon>
        <taxon>Pseudonocardiaceae</taxon>
        <taxon>Amycolatopsis</taxon>
        <taxon>Amycolatopsis japonica group</taxon>
    </lineage>
</organism>
<proteinExistence type="predicted"/>
<sequence length="120" mass="13391">MIRLLAGVPLRSDGKLTIKSLAAEAGLLRNKLTHKHTGLKDLFNALVKAQNTRPAFAEDLHRENDTLREKLAKITQERDDLKAGNERFARVVHVLEVENQQLRASAAAPDNVRSLHRPAT</sequence>
<name>A0A1W2LZU3_9PSEU</name>
<evidence type="ECO:0000313" key="2">
    <source>
        <dbReference type="EMBL" id="ONF72712.1"/>
    </source>
</evidence>
<evidence type="ECO:0000313" key="3">
    <source>
        <dbReference type="Proteomes" id="UP000076660"/>
    </source>
</evidence>
<reference evidence="2 3" key="1">
    <citation type="submission" date="2016-12" db="EMBL/GenBank/DDBJ databases">
        <title>Amycolatopsis keratiniphila subsp. keratiniphila genome sequencing and assembly.</title>
        <authorList>
            <person name="Mayilraj S."/>
            <person name="Kaur N."/>
        </authorList>
    </citation>
    <scope>NUCLEOTIDE SEQUENCE [LARGE SCALE GENOMIC DNA]</scope>
    <source>
        <strain evidence="2 3">DSM 44409</strain>
    </source>
</reference>
<gene>
    <name evidence="2" type="ORF">AVR91_0208955</name>
</gene>
<dbReference type="EMBL" id="LQMT02000010">
    <property type="protein sequence ID" value="ONF72712.1"/>
    <property type="molecule type" value="Genomic_DNA"/>
</dbReference>
<accession>A0A1W2LZU3</accession>
<keyword evidence="1" id="KW-0175">Coiled coil</keyword>
<evidence type="ECO:0000256" key="1">
    <source>
        <dbReference type="SAM" id="Coils"/>
    </source>
</evidence>
<dbReference type="AlphaFoldDB" id="A0A1W2LZU3"/>
<protein>
    <submittedName>
        <fullName evidence="2">Uncharacterized protein</fullName>
    </submittedName>
</protein>
<dbReference type="Proteomes" id="UP000076660">
    <property type="component" value="Unassembled WGS sequence"/>
</dbReference>